<dbReference type="CDD" id="cd07900">
    <property type="entry name" value="Adenylation_DNA_ligase_I_Euk"/>
    <property type="match status" value="1"/>
</dbReference>
<feature type="domain" description="ATP-dependent DNA ligase family profile" evidence="14">
    <location>
        <begin position="431"/>
        <end position="612"/>
    </location>
</feature>
<dbReference type="GO" id="GO:0005634">
    <property type="term" value="C:nucleus"/>
    <property type="evidence" value="ECO:0007669"/>
    <property type="project" value="TreeGrafter"/>
</dbReference>
<dbReference type="Pfam" id="PF04675">
    <property type="entry name" value="DNA_ligase_A_N"/>
    <property type="match status" value="1"/>
</dbReference>
<dbReference type="GO" id="GO:0003910">
    <property type="term" value="F:DNA ligase (ATP) activity"/>
    <property type="evidence" value="ECO:0007669"/>
    <property type="project" value="UniProtKB-EC"/>
</dbReference>
<dbReference type="InterPro" id="IPR012340">
    <property type="entry name" value="NA-bd_OB-fold"/>
</dbReference>
<evidence type="ECO:0000256" key="12">
    <source>
        <dbReference type="RuleBase" id="RU000617"/>
    </source>
</evidence>
<dbReference type="NCBIfam" id="TIGR00574">
    <property type="entry name" value="dnl1"/>
    <property type="match status" value="1"/>
</dbReference>
<keyword evidence="9 12" id="KW-0234">DNA repair</keyword>
<keyword evidence="7 12" id="KW-0067">ATP-binding</keyword>
<reference evidence="16" key="2">
    <citation type="submission" date="2010-04" db="EMBL/GenBank/DDBJ databases">
        <authorList>
            <person name="Buell R."/>
            <person name="Hamilton J."/>
            <person name="Hostetler J."/>
        </authorList>
    </citation>
    <scope>NUCLEOTIDE SEQUENCE [LARGE SCALE GENOMIC DNA]</scope>
    <source>
        <strain evidence="16">DAOM:BR144</strain>
    </source>
</reference>
<dbReference type="PROSITE" id="PS00333">
    <property type="entry name" value="DNA_LIGASE_A2"/>
    <property type="match status" value="1"/>
</dbReference>
<evidence type="ECO:0000256" key="8">
    <source>
        <dbReference type="ARBA" id="ARBA00023172"/>
    </source>
</evidence>
<keyword evidence="3" id="KW-0132">Cell division</keyword>
<evidence type="ECO:0000256" key="3">
    <source>
        <dbReference type="ARBA" id="ARBA00022618"/>
    </source>
</evidence>
<proteinExistence type="inferred from homology"/>
<dbReference type="VEuPathDB" id="FungiDB:PYU1_G009938"/>
<dbReference type="Gene3D" id="1.10.3260.10">
    <property type="entry name" value="DNA ligase, ATP-dependent, N-terminal domain"/>
    <property type="match status" value="1"/>
</dbReference>
<dbReference type="GO" id="GO:0005524">
    <property type="term" value="F:ATP binding"/>
    <property type="evidence" value="ECO:0007669"/>
    <property type="project" value="UniProtKB-KW"/>
</dbReference>
<dbReference type="Pfam" id="PF04679">
    <property type="entry name" value="DNA_ligase_A_C"/>
    <property type="match status" value="1"/>
</dbReference>
<dbReference type="CDD" id="cd07969">
    <property type="entry name" value="OBF_DNA_ligase_I"/>
    <property type="match status" value="1"/>
</dbReference>
<dbReference type="FunFam" id="2.40.50.140:FF:000062">
    <property type="entry name" value="DNA ligase"/>
    <property type="match status" value="1"/>
</dbReference>
<reference evidence="16" key="1">
    <citation type="journal article" date="2010" name="Genome Biol.">
        <title>Genome sequence of the necrotrophic plant pathogen Pythium ultimum reveals original pathogenicity mechanisms and effector repertoire.</title>
        <authorList>
            <person name="Levesque C.A."/>
            <person name="Brouwer H."/>
            <person name="Cano L."/>
            <person name="Hamilton J.P."/>
            <person name="Holt C."/>
            <person name="Huitema E."/>
            <person name="Raffaele S."/>
            <person name="Robideau G.P."/>
            <person name="Thines M."/>
            <person name="Win J."/>
            <person name="Zerillo M.M."/>
            <person name="Beakes G.W."/>
            <person name="Boore J.L."/>
            <person name="Busam D."/>
            <person name="Dumas B."/>
            <person name="Ferriera S."/>
            <person name="Fuerstenberg S.I."/>
            <person name="Gachon C.M."/>
            <person name="Gaulin E."/>
            <person name="Govers F."/>
            <person name="Grenville-Briggs L."/>
            <person name="Horner N."/>
            <person name="Hostetler J."/>
            <person name="Jiang R.H."/>
            <person name="Johnson J."/>
            <person name="Krajaejun T."/>
            <person name="Lin H."/>
            <person name="Meijer H.J."/>
            <person name="Moore B."/>
            <person name="Morris P."/>
            <person name="Phuntmart V."/>
            <person name="Puiu D."/>
            <person name="Shetty J."/>
            <person name="Stajich J.E."/>
            <person name="Tripathy S."/>
            <person name="Wawra S."/>
            <person name="van West P."/>
            <person name="Whitty B.R."/>
            <person name="Coutinho P.M."/>
            <person name="Henrissat B."/>
            <person name="Martin F."/>
            <person name="Thomas P.D."/>
            <person name="Tyler B.M."/>
            <person name="De Vries R.P."/>
            <person name="Kamoun S."/>
            <person name="Yandell M."/>
            <person name="Tisserat N."/>
            <person name="Buell C.R."/>
        </authorList>
    </citation>
    <scope>NUCLEOTIDE SEQUENCE</scope>
    <source>
        <strain evidence="16">DAOM:BR144</strain>
    </source>
</reference>
<evidence type="ECO:0000256" key="10">
    <source>
        <dbReference type="ARBA" id="ARBA00023306"/>
    </source>
</evidence>
<evidence type="ECO:0000256" key="7">
    <source>
        <dbReference type="ARBA" id="ARBA00022840"/>
    </source>
</evidence>
<dbReference type="Gene3D" id="3.30.470.30">
    <property type="entry name" value="DNA ligase/mRNA capping enzyme"/>
    <property type="match status" value="1"/>
</dbReference>
<dbReference type="eggNOG" id="KOG0967">
    <property type="taxonomic scope" value="Eukaryota"/>
</dbReference>
<dbReference type="InterPro" id="IPR016059">
    <property type="entry name" value="DNA_ligase_ATP-dep_CS"/>
</dbReference>
<keyword evidence="10" id="KW-0131">Cell cycle</keyword>
<reference evidence="15" key="3">
    <citation type="submission" date="2015-02" db="UniProtKB">
        <authorList>
            <consortium name="EnsemblProtists"/>
        </authorList>
    </citation>
    <scope>IDENTIFICATION</scope>
    <source>
        <strain evidence="15">DAOM BR144</strain>
    </source>
</reference>
<sequence length="757" mass="83834">MLRAWGSGKKTRFPSARLRRRYFSSVSSSNDEQTHNTTQEQFPFSELARTFAAIEQVKQSRDASVRLLATCFRDLLRRPSTPNDLASALYLTASQLAPAYEGVELRFGMRYFAPIVAQLVTDASGLSAGGDNHSETLNMTQFPDFGTAVQSLIDSGHIRIRPHDVNTDNSSQETDGSPQISSISFVHQELLRLASEEGNGAVIRKQQRAVQLLKQCRSTEEMVFLVRMLAHQSLRIGMGEKSILAALAMASAPEPNIQEKQELAEPSLPFPLKQWTESVTKAYAQQPNYAALASLLHANQREQDLTKKIEWLNAHASPTVGVPVLTMSAYPISSVEGVIDRIQKTSSKTASCEYKYDGARVQIHLSLGGDGTQVVGRIFSRNMEDNTEKYGSLLDVLQRQLKNGVNELILEGEVVAVDRATQRFLPFQVLQTKTTTDFCLFAFDLLYLNGEKLIDRSLRDRRTLLRECVSEQAGYLEFVKSLDIDLNAAESSLTEEDQVAALMHNAGVVRDFLQEAVGAGCEGLMVKALEDASDYKAGVRSYSWIKVKQDYLSDSSSLSLDAISTGAKRKPRPQADHGAFLPDTLDLVPIGAFYGKGRRSGVFGSFLMATYNSSTGKFETIGKVGSGFSDVQLSQLSERLRERHVLQNDGTVPENVHSGQIRSRQPDVWLSPDEVWEIKATQLTLSPSYTCASLPTDEEDDGVEVNTGEGVSKGLALRFPRFVRYRPDKNPEHATDSSQVAELFRQQTVNQNGQHDQ</sequence>
<dbReference type="InterPro" id="IPR050191">
    <property type="entry name" value="ATP-dep_DNA_ligase"/>
</dbReference>
<dbReference type="AlphaFoldDB" id="K3WYA7"/>
<dbReference type="GO" id="GO:0071897">
    <property type="term" value="P:DNA biosynthetic process"/>
    <property type="evidence" value="ECO:0007669"/>
    <property type="project" value="InterPro"/>
</dbReference>
<dbReference type="SUPFAM" id="SSF56091">
    <property type="entry name" value="DNA ligase/mRNA capping enzyme, catalytic domain"/>
    <property type="match status" value="1"/>
</dbReference>
<evidence type="ECO:0000256" key="1">
    <source>
        <dbReference type="ARBA" id="ARBA00007572"/>
    </source>
</evidence>
<evidence type="ECO:0000256" key="5">
    <source>
        <dbReference type="ARBA" id="ARBA00022741"/>
    </source>
</evidence>
<keyword evidence="4" id="KW-0235">DNA replication</keyword>
<dbReference type="STRING" id="431595.K3WYA7"/>
<dbReference type="Proteomes" id="UP000019132">
    <property type="component" value="Unassembled WGS sequence"/>
</dbReference>
<evidence type="ECO:0000256" key="4">
    <source>
        <dbReference type="ARBA" id="ARBA00022705"/>
    </source>
</evidence>
<evidence type="ECO:0000256" key="11">
    <source>
        <dbReference type="ARBA" id="ARBA00034003"/>
    </source>
</evidence>
<protein>
    <recommendedName>
        <fullName evidence="12">DNA ligase</fullName>
        <ecNumber evidence="12">6.5.1.1</ecNumber>
    </recommendedName>
</protein>
<dbReference type="Gene3D" id="3.30.1490.70">
    <property type="match status" value="1"/>
</dbReference>
<evidence type="ECO:0000313" key="15">
    <source>
        <dbReference type="EnsemblProtists" id="PYU1_T009956"/>
    </source>
</evidence>
<accession>K3WYA7</accession>
<dbReference type="InterPro" id="IPR012308">
    <property type="entry name" value="DNA_ligase_ATP-dep_N"/>
</dbReference>
<organism evidence="15 16">
    <name type="scientific">Globisporangium ultimum (strain ATCC 200006 / CBS 805.95 / DAOM BR144)</name>
    <name type="common">Pythium ultimum</name>
    <dbReference type="NCBI Taxonomy" id="431595"/>
    <lineage>
        <taxon>Eukaryota</taxon>
        <taxon>Sar</taxon>
        <taxon>Stramenopiles</taxon>
        <taxon>Oomycota</taxon>
        <taxon>Peronosporomycetes</taxon>
        <taxon>Pythiales</taxon>
        <taxon>Pythiaceae</taxon>
        <taxon>Globisporangium</taxon>
    </lineage>
</organism>
<keyword evidence="2 12" id="KW-0436">Ligase</keyword>
<evidence type="ECO:0000256" key="9">
    <source>
        <dbReference type="ARBA" id="ARBA00023204"/>
    </source>
</evidence>
<dbReference type="Pfam" id="PF01068">
    <property type="entry name" value="DNA_ligase_A_M"/>
    <property type="match status" value="1"/>
</dbReference>
<dbReference type="FunCoup" id="K3WYA7">
    <property type="interactions" value="371"/>
</dbReference>
<keyword evidence="16" id="KW-1185">Reference proteome</keyword>
<dbReference type="OMA" id="IASYSTH"/>
<dbReference type="InterPro" id="IPR000977">
    <property type="entry name" value="DNA_ligase_ATP-dep"/>
</dbReference>
<dbReference type="GO" id="GO:0006310">
    <property type="term" value="P:DNA recombination"/>
    <property type="evidence" value="ECO:0007669"/>
    <property type="project" value="UniProtKB-KW"/>
</dbReference>
<dbReference type="InParanoid" id="K3WYA7"/>
<evidence type="ECO:0000259" key="14">
    <source>
        <dbReference type="PROSITE" id="PS50160"/>
    </source>
</evidence>
<dbReference type="GO" id="GO:0005739">
    <property type="term" value="C:mitochondrion"/>
    <property type="evidence" value="ECO:0007669"/>
    <property type="project" value="TreeGrafter"/>
</dbReference>
<dbReference type="GO" id="GO:0051301">
    <property type="term" value="P:cell division"/>
    <property type="evidence" value="ECO:0007669"/>
    <property type="project" value="UniProtKB-KW"/>
</dbReference>
<dbReference type="SUPFAM" id="SSF117018">
    <property type="entry name" value="ATP-dependent DNA ligase DNA-binding domain"/>
    <property type="match status" value="1"/>
</dbReference>
<dbReference type="InterPro" id="IPR012310">
    <property type="entry name" value="DNA_ligase_ATP-dep_cent"/>
</dbReference>
<keyword evidence="8 12" id="KW-0233">DNA recombination</keyword>
<dbReference type="PROSITE" id="PS50160">
    <property type="entry name" value="DNA_LIGASE_A3"/>
    <property type="match status" value="1"/>
</dbReference>
<dbReference type="HOGENOM" id="CLU_005138_5_2_1"/>
<dbReference type="EnsemblProtists" id="PYU1_T009956">
    <property type="protein sequence ID" value="PYU1_T009956"/>
    <property type="gene ID" value="PYU1_G009938"/>
</dbReference>
<keyword evidence="5 12" id="KW-0547">Nucleotide-binding</keyword>
<dbReference type="SUPFAM" id="SSF50249">
    <property type="entry name" value="Nucleic acid-binding proteins"/>
    <property type="match status" value="1"/>
</dbReference>
<evidence type="ECO:0000256" key="6">
    <source>
        <dbReference type="ARBA" id="ARBA00022763"/>
    </source>
</evidence>
<dbReference type="GO" id="GO:0003677">
    <property type="term" value="F:DNA binding"/>
    <property type="evidence" value="ECO:0007669"/>
    <property type="project" value="InterPro"/>
</dbReference>
<evidence type="ECO:0000256" key="2">
    <source>
        <dbReference type="ARBA" id="ARBA00022598"/>
    </source>
</evidence>
<comment type="similarity">
    <text evidence="1 13">Belongs to the ATP-dependent DNA ligase family.</text>
</comment>
<comment type="catalytic activity">
    <reaction evidence="11 12">
        <text>ATP + (deoxyribonucleotide)n-3'-hydroxyl + 5'-phospho-(deoxyribonucleotide)m = (deoxyribonucleotide)n+m + AMP + diphosphate.</text>
        <dbReference type="EC" id="6.5.1.1"/>
    </reaction>
</comment>
<evidence type="ECO:0000256" key="13">
    <source>
        <dbReference type="RuleBase" id="RU004196"/>
    </source>
</evidence>
<name>K3WYA7_GLOUD</name>
<dbReference type="EMBL" id="GL376624">
    <property type="status" value="NOT_ANNOTATED_CDS"/>
    <property type="molecule type" value="Genomic_DNA"/>
</dbReference>
<dbReference type="GO" id="GO:0006281">
    <property type="term" value="P:DNA repair"/>
    <property type="evidence" value="ECO:0007669"/>
    <property type="project" value="UniProtKB-KW"/>
</dbReference>
<dbReference type="InterPro" id="IPR036599">
    <property type="entry name" value="DNA_ligase_N_sf"/>
</dbReference>
<dbReference type="PROSITE" id="PS00697">
    <property type="entry name" value="DNA_LIGASE_A1"/>
    <property type="match status" value="1"/>
</dbReference>
<dbReference type="Gene3D" id="2.40.50.140">
    <property type="entry name" value="Nucleic acid-binding proteins"/>
    <property type="match status" value="1"/>
</dbReference>
<dbReference type="PANTHER" id="PTHR45674">
    <property type="entry name" value="DNA LIGASE 1/3 FAMILY MEMBER"/>
    <property type="match status" value="1"/>
</dbReference>
<dbReference type="EC" id="6.5.1.1" evidence="12"/>
<dbReference type="PANTHER" id="PTHR45674:SF4">
    <property type="entry name" value="DNA LIGASE 1"/>
    <property type="match status" value="1"/>
</dbReference>
<evidence type="ECO:0000313" key="16">
    <source>
        <dbReference type="Proteomes" id="UP000019132"/>
    </source>
</evidence>
<dbReference type="InterPro" id="IPR012309">
    <property type="entry name" value="DNA_ligase_ATP-dep_C"/>
</dbReference>
<dbReference type="GO" id="GO:0006273">
    <property type="term" value="P:lagging strand elongation"/>
    <property type="evidence" value="ECO:0007669"/>
    <property type="project" value="TreeGrafter"/>
</dbReference>
<keyword evidence="6 12" id="KW-0227">DNA damage</keyword>